<dbReference type="EMBL" id="FNEI01000004">
    <property type="protein sequence ID" value="SDI70266.1"/>
    <property type="molecule type" value="Genomic_DNA"/>
</dbReference>
<dbReference type="Pfam" id="PF13411">
    <property type="entry name" value="MerR_1"/>
    <property type="match status" value="1"/>
</dbReference>
<gene>
    <name evidence="5" type="ORF">SAMN05216555_1046</name>
</gene>
<organism evidence="5 6">
    <name type="scientific">Arthrobacter cupressi</name>
    <dbReference type="NCBI Taxonomy" id="1045773"/>
    <lineage>
        <taxon>Bacteria</taxon>
        <taxon>Bacillati</taxon>
        <taxon>Actinomycetota</taxon>
        <taxon>Actinomycetes</taxon>
        <taxon>Micrococcales</taxon>
        <taxon>Micrococcaceae</taxon>
        <taxon>Arthrobacter</taxon>
    </lineage>
</organism>
<dbReference type="InterPro" id="IPR009061">
    <property type="entry name" value="DNA-bd_dom_put_sf"/>
</dbReference>
<dbReference type="GO" id="GO:0003700">
    <property type="term" value="F:DNA-binding transcription factor activity"/>
    <property type="evidence" value="ECO:0007669"/>
    <property type="project" value="InterPro"/>
</dbReference>
<dbReference type="AlphaFoldDB" id="A0A1G8MQX4"/>
<dbReference type="PANTHER" id="PTHR30204">
    <property type="entry name" value="REDOX-CYCLING DRUG-SENSING TRANSCRIPTIONAL ACTIVATOR SOXR"/>
    <property type="match status" value="1"/>
</dbReference>
<sequence length="222" mass="23637">MQLNELSARSGISTASIKYYLREGLLRPGEAVTATRARYGEHHLRRLELIQALRQIVGLGIEQIRTILSAADGGAPRLEVLATVQRVVLQLEPHGAEAHDAKGTSGEAPRGEGVASARPGDAVVRLRDWPDEESDARSALDAQLAHMEALGVPVSPEVLDAYSAAMDTIAGLDLQLTAEAADLDRAILTAAVGMHMHSQLLLKLLALAQASHAIRRFHGGSA</sequence>
<keyword evidence="6" id="KW-1185">Reference proteome</keyword>
<protein>
    <submittedName>
        <fullName evidence="5">MerR HTH family regulatory protein</fullName>
    </submittedName>
</protein>
<proteinExistence type="predicted"/>
<dbReference type="GO" id="GO:0003677">
    <property type="term" value="F:DNA binding"/>
    <property type="evidence" value="ECO:0007669"/>
    <property type="project" value="UniProtKB-KW"/>
</dbReference>
<dbReference type="PANTHER" id="PTHR30204:SF69">
    <property type="entry name" value="MERR-FAMILY TRANSCRIPTIONAL REGULATOR"/>
    <property type="match status" value="1"/>
</dbReference>
<dbReference type="Proteomes" id="UP000182130">
    <property type="component" value="Unassembled WGS sequence"/>
</dbReference>
<evidence type="ECO:0000313" key="5">
    <source>
        <dbReference type="EMBL" id="SDI70266.1"/>
    </source>
</evidence>
<accession>A0A1G8MQX4</accession>
<dbReference type="Gene3D" id="1.10.1660.10">
    <property type="match status" value="1"/>
</dbReference>
<keyword evidence="1" id="KW-0678">Repressor</keyword>
<dbReference type="STRING" id="1045773.SAMN05216555_1046"/>
<keyword evidence="2" id="KW-0805">Transcription regulation</keyword>
<dbReference type="InterPro" id="IPR047057">
    <property type="entry name" value="MerR_fam"/>
</dbReference>
<evidence type="ECO:0000256" key="4">
    <source>
        <dbReference type="ARBA" id="ARBA00023163"/>
    </source>
</evidence>
<dbReference type="OrthoDB" id="5242095at2"/>
<dbReference type="CDD" id="cd04780">
    <property type="entry name" value="HTH_MerR-like_sg5"/>
    <property type="match status" value="1"/>
</dbReference>
<dbReference type="SMART" id="SM00422">
    <property type="entry name" value="HTH_MERR"/>
    <property type="match status" value="1"/>
</dbReference>
<name>A0A1G8MQX4_9MICC</name>
<reference evidence="6" key="1">
    <citation type="submission" date="2016-10" db="EMBL/GenBank/DDBJ databases">
        <authorList>
            <person name="Varghese N."/>
            <person name="Submissions S."/>
        </authorList>
    </citation>
    <scope>NUCLEOTIDE SEQUENCE [LARGE SCALE GENOMIC DNA]</scope>
    <source>
        <strain evidence="6">CGMCC 1.10783</strain>
    </source>
</reference>
<evidence type="ECO:0000256" key="2">
    <source>
        <dbReference type="ARBA" id="ARBA00023015"/>
    </source>
</evidence>
<keyword evidence="4" id="KW-0804">Transcription</keyword>
<evidence type="ECO:0000256" key="3">
    <source>
        <dbReference type="ARBA" id="ARBA00023125"/>
    </source>
</evidence>
<dbReference type="PROSITE" id="PS50937">
    <property type="entry name" value="HTH_MERR_2"/>
    <property type="match status" value="1"/>
</dbReference>
<dbReference type="RefSeq" id="WP_074587717.1">
    <property type="nucleotide sequence ID" value="NZ_FNEI01000004.1"/>
</dbReference>
<evidence type="ECO:0000256" key="1">
    <source>
        <dbReference type="ARBA" id="ARBA00022491"/>
    </source>
</evidence>
<keyword evidence="3" id="KW-0238">DNA-binding</keyword>
<evidence type="ECO:0000313" key="6">
    <source>
        <dbReference type="Proteomes" id="UP000182130"/>
    </source>
</evidence>
<dbReference type="InterPro" id="IPR000551">
    <property type="entry name" value="MerR-type_HTH_dom"/>
</dbReference>
<dbReference type="SUPFAM" id="SSF46955">
    <property type="entry name" value="Putative DNA-binding domain"/>
    <property type="match status" value="1"/>
</dbReference>
<dbReference type="PRINTS" id="PR00040">
    <property type="entry name" value="HTHMERR"/>
</dbReference>